<dbReference type="EC" id="5.1.1.-" evidence="3"/>
<evidence type="ECO:0000313" key="4">
    <source>
        <dbReference type="Proteomes" id="UP000432715"/>
    </source>
</evidence>
<dbReference type="InterPro" id="IPR015942">
    <property type="entry name" value="Asp/Glu/hydantoin_racemase"/>
</dbReference>
<gene>
    <name evidence="3" type="ORF">F8154_08015</name>
</gene>
<dbReference type="Gene3D" id="3.40.50.1860">
    <property type="match status" value="2"/>
</dbReference>
<dbReference type="InterPro" id="IPR004380">
    <property type="entry name" value="Asp_race"/>
</dbReference>
<evidence type="ECO:0000256" key="2">
    <source>
        <dbReference type="ARBA" id="ARBA00023235"/>
    </source>
</evidence>
<dbReference type="Proteomes" id="UP000432715">
    <property type="component" value="Unassembled WGS sequence"/>
</dbReference>
<dbReference type="GO" id="GO:0047661">
    <property type="term" value="F:amino-acid racemase activity"/>
    <property type="evidence" value="ECO:0007669"/>
    <property type="project" value="InterPro"/>
</dbReference>
<dbReference type="PANTHER" id="PTHR21198:SF7">
    <property type="entry name" value="ASPARTATE-GLUTAMATE RACEMASE FAMILY"/>
    <property type="match status" value="1"/>
</dbReference>
<evidence type="ECO:0000313" key="3">
    <source>
        <dbReference type="EMBL" id="KAB3534797.1"/>
    </source>
</evidence>
<dbReference type="EMBL" id="WBZC01000025">
    <property type="protein sequence ID" value="KAB3534797.1"/>
    <property type="molecule type" value="Genomic_DNA"/>
</dbReference>
<comment type="similarity">
    <text evidence="1">Belongs to the aspartate/glutamate racemases family.</text>
</comment>
<dbReference type="NCBIfam" id="TIGR00035">
    <property type="entry name" value="asp_race"/>
    <property type="match status" value="1"/>
</dbReference>
<keyword evidence="4" id="KW-1185">Reference proteome</keyword>
<dbReference type="InterPro" id="IPR033134">
    <property type="entry name" value="Asp/Glu_racemase_AS_2"/>
</dbReference>
<name>A0A6I0EZP5_9FIRM</name>
<dbReference type="PROSITE" id="PS00924">
    <property type="entry name" value="ASP_GLU_RACEMASE_2"/>
    <property type="match status" value="1"/>
</dbReference>
<organism evidence="3 4">
    <name type="scientific">Alkaliphilus pronyensis</name>
    <dbReference type="NCBI Taxonomy" id="1482732"/>
    <lineage>
        <taxon>Bacteria</taxon>
        <taxon>Bacillati</taxon>
        <taxon>Bacillota</taxon>
        <taxon>Clostridia</taxon>
        <taxon>Peptostreptococcales</taxon>
        <taxon>Natronincolaceae</taxon>
        <taxon>Alkaliphilus</taxon>
    </lineage>
</organism>
<dbReference type="PANTHER" id="PTHR21198">
    <property type="entry name" value="GLUTAMATE RACEMASE"/>
    <property type="match status" value="1"/>
</dbReference>
<dbReference type="InterPro" id="IPR001920">
    <property type="entry name" value="Asp/Glu_race"/>
</dbReference>
<dbReference type="SUPFAM" id="SSF53681">
    <property type="entry name" value="Aspartate/glutamate racemase"/>
    <property type="match status" value="2"/>
</dbReference>
<proteinExistence type="inferred from homology"/>
<dbReference type="Pfam" id="PF01177">
    <property type="entry name" value="Asp_Glu_race"/>
    <property type="match status" value="1"/>
</dbReference>
<dbReference type="RefSeq" id="WP_151861094.1">
    <property type="nucleotide sequence ID" value="NZ_WBZC01000025.1"/>
</dbReference>
<keyword evidence="2 3" id="KW-0413">Isomerase</keyword>
<accession>A0A6I0EZP5</accession>
<evidence type="ECO:0000256" key="1">
    <source>
        <dbReference type="ARBA" id="ARBA00007847"/>
    </source>
</evidence>
<comment type="caution">
    <text evidence="3">The sequence shown here is derived from an EMBL/GenBank/DDBJ whole genome shotgun (WGS) entry which is preliminary data.</text>
</comment>
<dbReference type="AlphaFoldDB" id="A0A6I0EZP5"/>
<protein>
    <submittedName>
        <fullName evidence="3">Amino acid racemase</fullName>
        <ecNumber evidence="3">5.1.1.-</ecNumber>
    </submittedName>
</protein>
<reference evidence="3 4" key="1">
    <citation type="submission" date="2019-10" db="EMBL/GenBank/DDBJ databases">
        <title>Alkaliphilus serpentinus sp. nov. and Alkaliphilus pronyensis sp. nov., two novel anaerobic alkaliphilic species isolated from the serpentinized-hosted hydrothermal field of the Prony Bay (New Caledonia).</title>
        <authorList>
            <person name="Postec A."/>
        </authorList>
    </citation>
    <scope>NUCLEOTIDE SEQUENCE [LARGE SCALE GENOMIC DNA]</scope>
    <source>
        <strain evidence="3 4">LacV</strain>
    </source>
</reference>
<dbReference type="OrthoDB" id="9803739at2"/>
<sequence length="235" mass="26722">MKKIGILGGMGPEATANFFNKVIHLTNGSSDQEHIPIIIENNVLIPDRTEYLLGNGPSPLKYLIKSAIVLELMGADFIVMPCNTAHCFYEDIKEYLDIPILNMVQITADFIKNNYKNTKQVGLLATMGTYSSKIYENYFAHNNIEVIALKKENQKKLQEIIYKIKKGNKQNHKSELINFLKELNEKSIEIVILGCTELPLLFNAIEKDEDIAAFNYRYIDTTLLLAKKSVEYAKL</sequence>